<organism evidence="4 5">
    <name type="scientific">Deinococcus budaensis</name>
    <dbReference type="NCBI Taxonomy" id="1665626"/>
    <lineage>
        <taxon>Bacteria</taxon>
        <taxon>Thermotogati</taxon>
        <taxon>Deinococcota</taxon>
        <taxon>Deinococci</taxon>
        <taxon>Deinococcales</taxon>
        <taxon>Deinococcaceae</taxon>
        <taxon>Deinococcus</taxon>
    </lineage>
</organism>
<evidence type="ECO:0000259" key="3">
    <source>
        <dbReference type="PROSITE" id="PS51186"/>
    </source>
</evidence>
<evidence type="ECO:0000256" key="2">
    <source>
        <dbReference type="ARBA" id="ARBA00023315"/>
    </source>
</evidence>
<dbReference type="RefSeq" id="WP_184030175.1">
    <property type="nucleotide sequence ID" value="NZ_JACHFN010000010.1"/>
</dbReference>
<dbReference type="Pfam" id="PF00583">
    <property type="entry name" value="Acetyltransf_1"/>
    <property type="match status" value="1"/>
</dbReference>
<dbReference type="PANTHER" id="PTHR43877">
    <property type="entry name" value="AMINOALKYLPHOSPHONATE N-ACETYLTRANSFERASE-RELATED-RELATED"/>
    <property type="match status" value="1"/>
</dbReference>
<protein>
    <submittedName>
        <fullName evidence="4">GNAT superfamily N-acetyltransferase</fullName>
    </submittedName>
</protein>
<evidence type="ECO:0000313" key="5">
    <source>
        <dbReference type="Proteomes" id="UP000525389"/>
    </source>
</evidence>
<dbReference type="InterPro" id="IPR000182">
    <property type="entry name" value="GNAT_dom"/>
</dbReference>
<keyword evidence="1 4" id="KW-0808">Transferase</keyword>
<dbReference type="SUPFAM" id="SSF55729">
    <property type="entry name" value="Acyl-CoA N-acyltransferases (Nat)"/>
    <property type="match status" value="1"/>
</dbReference>
<feature type="domain" description="N-acetyltransferase" evidence="3">
    <location>
        <begin position="2"/>
        <end position="154"/>
    </location>
</feature>
<dbReference type="InterPro" id="IPR050832">
    <property type="entry name" value="Bact_Acetyltransf"/>
</dbReference>
<comment type="caution">
    <text evidence="4">The sequence shown here is derived from an EMBL/GenBank/DDBJ whole genome shotgun (WGS) entry which is preliminary data.</text>
</comment>
<sequence length="155" mass="17163">MNTVRPFTSTDREACLALFDSNVPGFFAPHERAEFETWLGQPFDSGEFGEYFVLEDTGRVVACGGVWLDLARPERSAGLSWGMVAREAHRRGYGSKLLAFRLERLRELGAREAHLDTTPQSASFFARFGFREVGRVPGGYGPGLDRVDMVAELGG</sequence>
<keyword evidence="2" id="KW-0012">Acyltransferase</keyword>
<dbReference type="PROSITE" id="PS51186">
    <property type="entry name" value="GNAT"/>
    <property type="match status" value="1"/>
</dbReference>
<proteinExistence type="predicted"/>
<gene>
    <name evidence="4" type="ORF">HNQ09_002698</name>
</gene>
<evidence type="ECO:0000256" key="1">
    <source>
        <dbReference type="ARBA" id="ARBA00022679"/>
    </source>
</evidence>
<name>A0A7W8GHH9_9DEIO</name>
<dbReference type="Proteomes" id="UP000525389">
    <property type="component" value="Unassembled WGS sequence"/>
</dbReference>
<evidence type="ECO:0000313" key="4">
    <source>
        <dbReference type="EMBL" id="MBB5235246.1"/>
    </source>
</evidence>
<dbReference type="AlphaFoldDB" id="A0A7W8GHH9"/>
<keyword evidence="5" id="KW-1185">Reference proteome</keyword>
<dbReference type="Gene3D" id="3.40.630.30">
    <property type="match status" value="1"/>
</dbReference>
<reference evidence="4 5" key="1">
    <citation type="submission" date="2020-08" db="EMBL/GenBank/DDBJ databases">
        <title>Genomic Encyclopedia of Type Strains, Phase IV (KMG-IV): sequencing the most valuable type-strain genomes for metagenomic binning, comparative biology and taxonomic classification.</title>
        <authorList>
            <person name="Goeker M."/>
        </authorList>
    </citation>
    <scope>NUCLEOTIDE SEQUENCE [LARGE SCALE GENOMIC DNA]</scope>
    <source>
        <strain evidence="4 5">DSM 101791</strain>
    </source>
</reference>
<dbReference type="InterPro" id="IPR016181">
    <property type="entry name" value="Acyl_CoA_acyltransferase"/>
</dbReference>
<dbReference type="CDD" id="cd04301">
    <property type="entry name" value="NAT_SF"/>
    <property type="match status" value="1"/>
</dbReference>
<dbReference type="GO" id="GO:0016747">
    <property type="term" value="F:acyltransferase activity, transferring groups other than amino-acyl groups"/>
    <property type="evidence" value="ECO:0007669"/>
    <property type="project" value="InterPro"/>
</dbReference>
<accession>A0A7W8GHH9</accession>
<dbReference type="PANTHER" id="PTHR43877:SF2">
    <property type="entry name" value="AMINOALKYLPHOSPHONATE N-ACETYLTRANSFERASE-RELATED"/>
    <property type="match status" value="1"/>
</dbReference>
<dbReference type="EMBL" id="JACHFN010000010">
    <property type="protein sequence ID" value="MBB5235246.1"/>
    <property type="molecule type" value="Genomic_DNA"/>
</dbReference>